<dbReference type="PROSITE" id="PS51192">
    <property type="entry name" value="HELICASE_ATP_BIND_1"/>
    <property type="match status" value="1"/>
</dbReference>
<keyword evidence="2" id="KW-0479">Metal-binding</keyword>
<evidence type="ECO:0000313" key="6">
    <source>
        <dbReference type="EMBL" id="GHH71075.1"/>
    </source>
</evidence>
<dbReference type="InterPro" id="IPR038718">
    <property type="entry name" value="SNF2-like_sf"/>
</dbReference>
<evidence type="ECO:0000259" key="4">
    <source>
        <dbReference type="PROSITE" id="PS51192"/>
    </source>
</evidence>
<keyword evidence="6" id="KW-0547">Nucleotide-binding</keyword>
<dbReference type="Pfam" id="PF04434">
    <property type="entry name" value="SWIM"/>
    <property type="match status" value="1"/>
</dbReference>
<feature type="domain" description="Helicase ATP-binding" evidence="4">
    <location>
        <begin position="638"/>
        <end position="806"/>
    </location>
</feature>
<keyword evidence="1" id="KW-0378">Hydrolase</keyword>
<keyword evidence="6" id="KW-0347">Helicase</keyword>
<dbReference type="SMART" id="SM00487">
    <property type="entry name" value="DEXDc"/>
    <property type="match status" value="1"/>
</dbReference>
<dbReference type="Pfam" id="PF00271">
    <property type="entry name" value="Helicase_C"/>
    <property type="match status" value="1"/>
</dbReference>
<evidence type="ECO:0000256" key="2">
    <source>
        <dbReference type="PROSITE-ProRule" id="PRU00325"/>
    </source>
</evidence>
<protein>
    <submittedName>
        <fullName evidence="6">DNA helicase</fullName>
    </submittedName>
</protein>
<comment type="caution">
    <text evidence="6">The sequence shown here is derived from an EMBL/GenBank/DDBJ whole genome shotgun (WGS) entry which is preliminary data.</text>
</comment>
<dbReference type="GO" id="GO:0005524">
    <property type="term" value="F:ATP binding"/>
    <property type="evidence" value="ECO:0007669"/>
    <property type="project" value="InterPro"/>
</dbReference>
<dbReference type="Gene3D" id="3.40.50.10810">
    <property type="entry name" value="Tandem AAA-ATPase domain"/>
    <property type="match status" value="1"/>
</dbReference>
<accession>A0A919FRG2</accession>
<dbReference type="InterPro" id="IPR001650">
    <property type="entry name" value="Helicase_C-like"/>
</dbReference>
<keyword evidence="2" id="KW-0863">Zinc-finger</keyword>
<dbReference type="InterPro" id="IPR049730">
    <property type="entry name" value="SNF2/RAD54-like_C"/>
</dbReference>
<proteinExistence type="predicted"/>
<dbReference type="Gene3D" id="3.40.50.300">
    <property type="entry name" value="P-loop containing nucleotide triphosphate hydrolases"/>
    <property type="match status" value="1"/>
</dbReference>
<gene>
    <name evidence="6" type="ORF">GCM10017772_18780</name>
</gene>
<feature type="domain" description="SWIM-type" evidence="3">
    <location>
        <begin position="66"/>
        <end position="100"/>
    </location>
</feature>
<evidence type="ECO:0000259" key="5">
    <source>
        <dbReference type="PROSITE" id="PS51194"/>
    </source>
</evidence>
<keyword evidence="6" id="KW-0067">ATP-binding</keyword>
<keyword evidence="7" id="KW-1185">Reference proteome</keyword>
<evidence type="ECO:0000313" key="7">
    <source>
        <dbReference type="Proteomes" id="UP000627369"/>
    </source>
</evidence>
<feature type="domain" description="Helicase C-terminal" evidence="5">
    <location>
        <begin position="931"/>
        <end position="1078"/>
    </location>
</feature>
<dbReference type="InterPro" id="IPR000330">
    <property type="entry name" value="SNF2_N"/>
</dbReference>
<organism evidence="6 7">
    <name type="scientific">Promicromonospora soli</name>
    <dbReference type="NCBI Taxonomy" id="2035533"/>
    <lineage>
        <taxon>Bacteria</taxon>
        <taxon>Bacillati</taxon>
        <taxon>Actinomycetota</taxon>
        <taxon>Actinomycetes</taxon>
        <taxon>Micrococcales</taxon>
        <taxon>Promicromonosporaceae</taxon>
        <taxon>Promicromonospora</taxon>
    </lineage>
</organism>
<dbReference type="GO" id="GO:0008270">
    <property type="term" value="F:zinc ion binding"/>
    <property type="evidence" value="ECO:0007669"/>
    <property type="project" value="UniProtKB-KW"/>
</dbReference>
<dbReference type="Proteomes" id="UP000627369">
    <property type="component" value="Unassembled WGS sequence"/>
</dbReference>
<dbReference type="GO" id="GO:0016787">
    <property type="term" value="F:hydrolase activity"/>
    <property type="evidence" value="ECO:0007669"/>
    <property type="project" value="UniProtKB-KW"/>
</dbReference>
<dbReference type="PANTHER" id="PTHR10799">
    <property type="entry name" value="SNF2/RAD54 HELICASE FAMILY"/>
    <property type="match status" value="1"/>
</dbReference>
<dbReference type="InterPro" id="IPR014001">
    <property type="entry name" value="Helicase_ATP-bd"/>
</dbReference>
<dbReference type="PROSITE" id="PS50966">
    <property type="entry name" value="ZF_SWIM"/>
    <property type="match status" value="1"/>
</dbReference>
<dbReference type="GO" id="GO:0004386">
    <property type="term" value="F:helicase activity"/>
    <property type="evidence" value="ECO:0007669"/>
    <property type="project" value="UniProtKB-KW"/>
</dbReference>
<dbReference type="InterPro" id="IPR027417">
    <property type="entry name" value="P-loop_NTPase"/>
</dbReference>
<dbReference type="CDD" id="cd18793">
    <property type="entry name" value="SF2_C_SNF"/>
    <property type="match status" value="1"/>
</dbReference>
<keyword evidence="2" id="KW-0862">Zinc</keyword>
<dbReference type="EMBL" id="BNAS01000002">
    <property type="protein sequence ID" value="GHH71075.1"/>
    <property type="molecule type" value="Genomic_DNA"/>
</dbReference>
<name>A0A919FRG2_9MICO</name>
<dbReference type="InterPro" id="IPR007527">
    <property type="entry name" value="Znf_SWIM"/>
</dbReference>
<dbReference type="PROSITE" id="PS51194">
    <property type="entry name" value="HELICASE_CTER"/>
    <property type="match status" value="1"/>
</dbReference>
<evidence type="ECO:0000256" key="1">
    <source>
        <dbReference type="ARBA" id="ARBA00022801"/>
    </source>
</evidence>
<dbReference type="Pfam" id="PF00176">
    <property type="entry name" value="SNF2-rel_dom"/>
    <property type="match status" value="1"/>
</dbReference>
<evidence type="ECO:0000259" key="3">
    <source>
        <dbReference type="PROSITE" id="PS50966"/>
    </source>
</evidence>
<reference evidence="6" key="1">
    <citation type="journal article" date="2014" name="Int. J. Syst. Evol. Microbiol.">
        <title>Complete genome sequence of Corynebacterium casei LMG S-19264T (=DSM 44701T), isolated from a smear-ripened cheese.</title>
        <authorList>
            <consortium name="US DOE Joint Genome Institute (JGI-PGF)"/>
            <person name="Walter F."/>
            <person name="Albersmeier A."/>
            <person name="Kalinowski J."/>
            <person name="Ruckert C."/>
        </authorList>
    </citation>
    <scope>NUCLEOTIDE SEQUENCE</scope>
    <source>
        <strain evidence="6">CGMCC 4.7398</strain>
    </source>
</reference>
<reference evidence="6" key="2">
    <citation type="submission" date="2020-09" db="EMBL/GenBank/DDBJ databases">
        <authorList>
            <person name="Sun Q."/>
            <person name="Zhou Y."/>
        </authorList>
    </citation>
    <scope>NUCLEOTIDE SEQUENCE</scope>
    <source>
        <strain evidence="6">CGMCC 4.7398</strain>
    </source>
</reference>
<dbReference type="RefSeq" id="WP_189668980.1">
    <property type="nucleotide sequence ID" value="NZ_BNAS01000002.1"/>
</dbReference>
<dbReference type="SUPFAM" id="SSF52540">
    <property type="entry name" value="P-loop containing nucleoside triphosphate hydrolases"/>
    <property type="match status" value="2"/>
</dbReference>
<dbReference type="AlphaFoldDB" id="A0A919FRG2"/>
<dbReference type="SMART" id="SM00490">
    <property type="entry name" value="HELICc"/>
    <property type="match status" value="1"/>
</dbReference>
<sequence length="1094" mass="119937">MPTPIPAPRIHLAAIKLLVDSGAFLRGEDYQRQGRVISWEWLPDDLLLISWVRGSGRSTYSCSIEFRVSTPGPPVVVGSDCTCPVGSACKHVVATLIESGSDGLASMVRPASSLTRAPQVPEWKAAVQQLVPTAPAAAPSTAETRPELALQFRVDGTTSANDLSLSIRPVQRNDRGAWVGGSASWNYIRNGFIRGLDPRVREWFTTLDALRATSPRGYGYLSAGDWISLDDVLARPFWHHLTDAAELGIELVGKSRRESLRVAREASIALDLSRPEGGARLERTVAFDGVVTTARSVGPLGYHGLFAVEESPSGRTIILGPTAALLTDQERAAVHLADVAIPADAVDEFLADYLPLLRREVRVRADADVELPELPRPQLVVSVEAVSAAEISVAWRWAYPPSDKEYPLTTALEPGADLRDLAAEAATLGRAVGAVREVPGFGHFRVAPEVFRGLQAMDFATTVLPVLRELPDVRVESDKLPEYRGLEATPVVSMRADDSGDLDWFDLGVMVTVNGREIPFGPLFDALARNKKRFMLTDGTWLRTDLPVFAQLRALIEEAQRLSDQPGKLRISRFNAGLWAELEQVSDVVEQSDRWRRSVSDLVALTADGVGGPEPVPPPVGLKAELRPYQQHGFEWLTFLWRHGLGGILADDMGLGKTVQTLAFVAQARQEMSDGEAGPRPPFLVVAPASVVSNWAAEAARFTPDLKVVALPTTARKAGSTVPKITAGADVVVTSYAIFRLDFEAFADVEWSGLILDEAQFAKNHQTRANESARRLKAPFKLAITGTPMENNLMELWAMLAIVAPGLYGSATKFREDYVKPVAGEGDSTPLLARLRRRIRPLLLRRTKDQVAPELPERQEQVLRVTLDARHRRIYDTHLQRERSRLLGLLESFDENRVAVFRALTTLRRMALDASLVDPEYEGVGSAKLSLLAEHLAEVAAEGHRALVFSQFTSFLAKAAEVCTELGIPYEYLDGSTRKRAEVIGRFKDGTAPVFLISLKAGGFGLNLTEADYVYLLDPWWNPATEAQAIDRTHRIGQTRNVMVFRMVSENTIEEKVMALKERKARLFDAVLSDDAGAFAGALGVEDIRGLLEG</sequence>